<dbReference type="AlphaFoldDB" id="A0A267EUS1"/>
<accession>A0A267EUS1</accession>
<proteinExistence type="predicted"/>
<organism evidence="2 3">
    <name type="scientific">Macrostomum lignano</name>
    <dbReference type="NCBI Taxonomy" id="282301"/>
    <lineage>
        <taxon>Eukaryota</taxon>
        <taxon>Metazoa</taxon>
        <taxon>Spiralia</taxon>
        <taxon>Lophotrochozoa</taxon>
        <taxon>Platyhelminthes</taxon>
        <taxon>Rhabditophora</taxon>
        <taxon>Macrostomorpha</taxon>
        <taxon>Macrostomida</taxon>
        <taxon>Macrostomidae</taxon>
        <taxon>Macrostomum</taxon>
    </lineage>
</organism>
<dbReference type="Proteomes" id="UP000215902">
    <property type="component" value="Unassembled WGS sequence"/>
</dbReference>
<sequence>YLTRKTCYSLAVARQLILVEVRTRRLSIQNLTTMSISELKALSTIDGCQSNYCNNCRCRLQTLVKLRDFSYDSTTSSFISNSISNSPSNLSLTESALESAFCKFCDQSSDRHLLQAAALTNPMVESRAATISAYRLLNSEENWSNSNCEFDSDSNARLNIRNSSSSTRSEHSSEQVAKAYREADQPLLTLDFGLQNSVKASVRVASPVEATHCSRSASPCGGCSRTSGSDSGSPVRKSPELPVEMEMFGPYNGDYNSAESQTRLERSYNIKLQPAVKLHRTIADPLPGQLDMRQVRHNFKLVKLRQHPMQLDAEGRRLEDVGVSRLDHILNRRLVQLHKNSLIKDGGKRPDSELSTSAAYPEWLSFQLRIMKTFAATRWMLFVAQRKKLRSSEPDNIERRANVRESHKYNPKYIDVWSTSVSVSVKDGSLLRDAIDPAFARVGLDKRSDFRYSVGCFLGDKRQSGPNSSQLIVPVEVFPSTPVRDLYRMNASEIFLNDNKLILFDGLPESVHGYPGWGKDFRKEEPKPAVKKKGCCSCR</sequence>
<gene>
    <name evidence="2" type="ORF">BOX15_Mlig017453g2</name>
</gene>
<evidence type="ECO:0000313" key="3">
    <source>
        <dbReference type="Proteomes" id="UP000215902"/>
    </source>
</evidence>
<reference evidence="2 3" key="1">
    <citation type="submission" date="2017-06" db="EMBL/GenBank/DDBJ databases">
        <title>A platform for efficient transgenesis in Macrostomum lignano, a flatworm model organism for stem cell research.</title>
        <authorList>
            <person name="Berezikov E."/>
        </authorList>
    </citation>
    <scope>NUCLEOTIDE SEQUENCE [LARGE SCALE GENOMIC DNA]</scope>
    <source>
        <strain evidence="2">DV1</strain>
        <tissue evidence="2">Whole organism</tissue>
    </source>
</reference>
<feature type="region of interest" description="Disordered" evidence="1">
    <location>
        <begin position="214"/>
        <end position="238"/>
    </location>
</feature>
<feature type="non-terminal residue" evidence="2">
    <location>
        <position position="1"/>
    </location>
</feature>
<evidence type="ECO:0000256" key="1">
    <source>
        <dbReference type="SAM" id="MobiDB-lite"/>
    </source>
</evidence>
<keyword evidence="3" id="KW-1185">Reference proteome</keyword>
<evidence type="ECO:0000313" key="2">
    <source>
        <dbReference type="EMBL" id="PAA64482.1"/>
    </source>
</evidence>
<protein>
    <submittedName>
        <fullName evidence="2">Uncharacterized protein</fullName>
    </submittedName>
</protein>
<comment type="caution">
    <text evidence="2">The sequence shown here is derived from an EMBL/GenBank/DDBJ whole genome shotgun (WGS) entry which is preliminary data.</text>
</comment>
<name>A0A267EUS1_9PLAT</name>
<dbReference type="EMBL" id="NIVC01001747">
    <property type="protein sequence ID" value="PAA64482.1"/>
    <property type="molecule type" value="Genomic_DNA"/>
</dbReference>